<protein>
    <submittedName>
        <fullName evidence="1">Lantibiotic nisin-Z</fullName>
    </submittedName>
</protein>
<organism evidence="1 2">
    <name type="scientific">Gemelliphila asaccharolytica</name>
    <dbReference type="NCBI Taxonomy" id="502393"/>
    <lineage>
        <taxon>Bacteria</taxon>
        <taxon>Bacillati</taxon>
        <taxon>Bacillota</taxon>
        <taxon>Bacilli</taxon>
        <taxon>Bacillales</taxon>
        <taxon>Gemellaceae</taxon>
        <taxon>Gemelliphila</taxon>
    </lineage>
</organism>
<gene>
    <name evidence="1" type="ORF">HMPREF1871_00767</name>
</gene>
<keyword evidence="2" id="KW-1185">Reference proteome</keyword>
<comment type="caution">
    <text evidence="1">The sequence shown here is derived from an EMBL/GenBank/DDBJ whole genome shotgun (WGS) entry which is preliminary data.</text>
</comment>
<evidence type="ECO:0000313" key="1">
    <source>
        <dbReference type="EMBL" id="KXB57852.1"/>
    </source>
</evidence>
<reference evidence="1 2" key="1">
    <citation type="submission" date="2016-01" db="EMBL/GenBank/DDBJ databases">
        <authorList>
            <person name="Mitreva M."/>
            <person name="Pepin K.H."/>
            <person name="Mihindukulasuriya K.A."/>
            <person name="Fulton R."/>
            <person name="Fronick C."/>
            <person name="O'Laughlin M."/>
            <person name="Miner T."/>
            <person name="Herter B."/>
            <person name="Rosa B.A."/>
            <person name="Cordes M."/>
            <person name="Tomlinson C."/>
            <person name="Wollam A."/>
            <person name="Palsikar V.B."/>
            <person name="Mardis E.R."/>
            <person name="Wilson R.K."/>
        </authorList>
    </citation>
    <scope>NUCLEOTIDE SEQUENCE [LARGE SCALE GENOMIC DNA]</scope>
    <source>
        <strain evidence="1 2">KA00071</strain>
    </source>
</reference>
<sequence>MKHEDFDLDLRKVSVEKQEIEARRTIPFIPISTIKCRESIVQPTTGMTQACCNRNIEMDKDIKVRCQ</sequence>
<dbReference type="EMBL" id="LSDB01000031">
    <property type="protein sequence ID" value="KXB57852.1"/>
    <property type="molecule type" value="Genomic_DNA"/>
</dbReference>
<dbReference type="Proteomes" id="UP000070467">
    <property type="component" value="Unassembled WGS sequence"/>
</dbReference>
<name>A0ABR5TLL0_9BACL</name>
<accession>A0ABR5TLL0</accession>
<evidence type="ECO:0000313" key="2">
    <source>
        <dbReference type="Proteomes" id="UP000070467"/>
    </source>
</evidence>
<proteinExistence type="predicted"/>
<dbReference type="RefSeq" id="WP_066130216.1">
    <property type="nucleotide sequence ID" value="NZ_KQ959881.1"/>
</dbReference>